<evidence type="ECO:0000313" key="3">
    <source>
        <dbReference type="Proteomes" id="UP001642409"/>
    </source>
</evidence>
<dbReference type="EMBL" id="CAXDID020000033">
    <property type="protein sequence ID" value="CAL5995377.1"/>
    <property type="molecule type" value="Genomic_DNA"/>
</dbReference>
<dbReference type="EMBL" id="CATOUU010000937">
    <property type="protein sequence ID" value="CAI9960873.1"/>
    <property type="molecule type" value="Genomic_DNA"/>
</dbReference>
<accession>A0AA86QW88</accession>
<gene>
    <name evidence="2" type="ORF">HINF_LOCUS14001</name>
    <name evidence="1" type="ORF">HINF_LOCUS48518</name>
</gene>
<dbReference type="Proteomes" id="UP001642409">
    <property type="component" value="Unassembled WGS sequence"/>
</dbReference>
<keyword evidence="3" id="KW-1185">Reference proteome</keyword>
<evidence type="ECO:0000313" key="2">
    <source>
        <dbReference type="EMBL" id="CAL5995377.1"/>
    </source>
</evidence>
<name>A0AA86QW88_9EUKA</name>
<evidence type="ECO:0000313" key="1">
    <source>
        <dbReference type="EMBL" id="CAI9960873.1"/>
    </source>
</evidence>
<reference evidence="2 3" key="2">
    <citation type="submission" date="2024-07" db="EMBL/GenBank/DDBJ databases">
        <authorList>
            <person name="Akdeniz Z."/>
        </authorList>
    </citation>
    <scope>NUCLEOTIDE SEQUENCE [LARGE SCALE GENOMIC DNA]</scope>
</reference>
<comment type="caution">
    <text evidence="1">The sequence shown here is derived from an EMBL/GenBank/DDBJ whole genome shotgun (WGS) entry which is preliminary data.</text>
</comment>
<organism evidence="1">
    <name type="scientific">Hexamita inflata</name>
    <dbReference type="NCBI Taxonomy" id="28002"/>
    <lineage>
        <taxon>Eukaryota</taxon>
        <taxon>Metamonada</taxon>
        <taxon>Diplomonadida</taxon>
        <taxon>Hexamitidae</taxon>
        <taxon>Hexamitinae</taxon>
        <taxon>Hexamita</taxon>
    </lineage>
</organism>
<proteinExistence type="predicted"/>
<sequence length="141" mass="16863">MNSIRHLQIQAQIQQQKPLQQTEMNLNQQILLYKIITSQQIEDLRNVILQDIKDALSMYDVINILVALVFSEQINYYQDELKLQLRILSALEYKNIPRKILKATQNLVEALQQTEYNENQDLKQIREKIKLVEYRIRGFYL</sequence>
<reference evidence="1" key="1">
    <citation type="submission" date="2023-06" db="EMBL/GenBank/DDBJ databases">
        <authorList>
            <person name="Kurt Z."/>
        </authorList>
    </citation>
    <scope>NUCLEOTIDE SEQUENCE</scope>
</reference>
<protein>
    <submittedName>
        <fullName evidence="2">Hypothetical_protein</fullName>
    </submittedName>
</protein>
<dbReference type="AlphaFoldDB" id="A0AA86QW88"/>